<name>A0A7T8KL90_CALRO</name>
<gene>
    <name evidence="1" type="ORF">FKW44_003158</name>
</gene>
<proteinExistence type="predicted"/>
<sequence length="74" mass="8540">MSLPNSSFLLASISELMKEALFEGVDRVILPDVSFFDVKTFFSRLTEEWKINSGDIQVVMKAWLDPHCLNQYQI</sequence>
<reference evidence="2" key="1">
    <citation type="submission" date="2021-01" db="EMBL/GenBank/DDBJ databases">
        <title>Caligus Genome Assembly.</title>
        <authorList>
            <person name="Gallardo-Escarate C."/>
        </authorList>
    </citation>
    <scope>NUCLEOTIDE SEQUENCE [LARGE SCALE GENOMIC DNA]</scope>
</reference>
<protein>
    <submittedName>
        <fullName evidence="1">Uncharacterized protein</fullName>
    </submittedName>
</protein>
<evidence type="ECO:0000313" key="1">
    <source>
        <dbReference type="EMBL" id="QQP57984.1"/>
    </source>
</evidence>
<dbReference type="Proteomes" id="UP000595437">
    <property type="component" value="Chromosome 2"/>
</dbReference>
<keyword evidence="2" id="KW-1185">Reference proteome</keyword>
<accession>A0A7T8KL90</accession>
<evidence type="ECO:0000313" key="2">
    <source>
        <dbReference type="Proteomes" id="UP000595437"/>
    </source>
</evidence>
<dbReference type="AlphaFoldDB" id="A0A7T8KL90"/>
<dbReference type="EMBL" id="CP045891">
    <property type="protein sequence ID" value="QQP57984.1"/>
    <property type="molecule type" value="Genomic_DNA"/>
</dbReference>
<organism evidence="1 2">
    <name type="scientific">Caligus rogercresseyi</name>
    <name type="common">Sea louse</name>
    <dbReference type="NCBI Taxonomy" id="217165"/>
    <lineage>
        <taxon>Eukaryota</taxon>
        <taxon>Metazoa</taxon>
        <taxon>Ecdysozoa</taxon>
        <taxon>Arthropoda</taxon>
        <taxon>Crustacea</taxon>
        <taxon>Multicrustacea</taxon>
        <taxon>Hexanauplia</taxon>
        <taxon>Copepoda</taxon>
        <taxon>Siphonostomatoida</taxon>
        <taxon>Caligidae</taxon>
        <taxon>Caligus</taxon>
    </lineage>
</organism>